<dbReference type="GO" id="GO:0003924">
    <property type="term" value="F:GTPase activity"/>
    <property type="evidence" value="ECO:0007669"/>
    <property type="project" value="UniProtKB-UniRule"/>
</dbReference>
<sequence>MIESDTICAISTPPGCGGIAVVRISGENAIGIAGRIWKGKALSNVRARTSTLGDIVDPATGDTTDTALAMVMHAPHSFTGEDTVEFSVHGSTWIQSEILRLLIDCGCRMAQPGEFTRRAFASGKMDLAQAEAVADVIASTSKESHRIAAQQMRGGISRRLGELRSQLLDLSALLELELDFSEEDVEFASRTRLLDIAHNVKKEVATLAASFSKGKAIKEGIPVAIVGNTNAGKSTLINALLEDDRAIVSDIPGTTRDTIEDTVRIDGMEFRLVDTAGIRTTDDTIEALGIERSLKALRQARIAIAVIDTTTHPDDTGQILRRVEQEKSDDTLIVVALNKCDSGTAAPHRLAVQSMTPNARIIELSALHGSGVDTLRQQLLELADRPALNDIVVSNARHYEALTLAMESITHVIDGLSADLSGVLIAEDLRQTLHHLGEITGDITTPEILSTIFSRFCIGK</sequence>
<dbReference type="Proteomes" id="UP000244925">
    <property type="component" value="Unassembled WGS sequence"/>
</dbReference>
<evidence type="ECO:0000256" key="10">
    <source>
        <dbReference type="HAMAP-Rule" id="MF_00379"/>
    </source>
</evidence>
<comment type="subunit">
    <text evidence="10">Homodimer. Heterotetramer of two MnmE and two MnmG subunits.</text>
</comment>
<dbReference type="NCBIfam" id="TIGR00231">
    <property type="entry name" value="small_GTP"/>
    <property type="match status" value="1"/>
</dbReference>
<keyword evidence="5 10" id="KW-0547">Nucleotide-binding</keyword>
<dbReference type="AlphaFoldDB" id="A0A2V1IW41"/>
<feature type="binding site" evidence="10">
    <location>
        <position position="85"/>
    </location>
    <ligand>
        <name>(6S)-5-formyl-5,6,7,8-tetrahydrofolate</name>
        <dbReference type="ChEBI" id="CHEBI:57457"/>
    </ligand>
</feature>
<dbReference type="FunFam" id="3.40.50.300:FF:001376">
    <property type="entry name" value="tRNA modification GTPase MnmE"/>
    <property type="match status" value="1"/>
</dbReference>
<proteinExistence type="inferred from homology"/>
<evidence type="ECO:0000256" key="4">
    <source>
        <dbReference type="ARBA" id="ARBA00022723"/>
    </source>
</evidence>
<dbReference type="EMBL" id="PUBV01000020">
    <property type="protein sequence ID" value="PWB06718.1"/>
    <property type="molecule type" value="Genomic_DNA"/>
</dbReference>
<dbReference type="InterPro" id="IPR027266">
    <property type="entry name" value="TrmE/GcvT-like"/>
</dbReference>
<evidence type="ECO:0000256" key="8">
    <source>
        <dbReference type="ARBA" id="ARBA00022958"/>
    </source>
</evidence>
<dbReference type="InterPro" id="IPR031168">
    <property type="entry name" value="G_TrmE"/>
</dbReference>
<feature type="binding site" evidence="10">
    <location>
        <begin position="230"/>
        <end position="235"/>
    </location>
    <ligand>
        <name>GTP</name>
        <dbReference type="ChEBI" id="CHEBI:37565"/>
    </ligand>
</feature>
<dbReference type="EC" id="3.6.-.-" evidence="10"/>
<dbReference type="InterPro" id="IPR027417">
    <property type="entry name" value="P-loop_NTPase"/>
</dbReference>
<keyword evidence="4 10" id="KW-0479">Metal-binding</keyword>
<evidence type="ECO:0000256" key="6">
    <source>
        <dbReference type="ARBA" id="ARBA00022801"/>
    </source>
</evidence>
<keyword evidence="14" id="KW-1185">Reference proteome</keyword>
<dbReference type="GO" id="GO:0030488">
    <property type="term" value="P:tRNA methylation"/>
    <property type="evidence" value="ECO:0007669"/>
    <property type="project" value="TreeGrafter"/>
</dbReference>
<dbReference type="InterPro" id="IPR006073">
    <property type="entry name" value="GTP-bd"/>
</dbReference>
<comment type="function">
    <text evidence="10">Exhibits a very high intrinsic GTPase hydrolysis rate. Involved in the addition of a carboxymethylaminomethyl (cmnm) group at the wobble position (U34) of certain tRNAs, forming tRNA-cmnm(5)s(2)U34.</text>
</comment>
<comment type="subcellular location">
    <subcellularLocation>
        <location evidence="10">Cytoplasm</location>
    </subcellularLocation>
</comment>
<dbReference type="GO" id="GO:0005829">
    <property type="term" value="C:cytosol"/>
    <property type="evidence" value="ECO:0007669"/>
    <property type="project" value="TreeGrafter"/>
</dbReference>
<dbReference type="Gene3D" id="1.20.120.430">
    <property type="entry name" value="tRNA modification GTPase MnmE domain 2"/>
    <property type="match status" value="1"/>
</dbReference>
<dbReference type="PANTHER" id="PTHR42714">
    <property type="entry name" value="TRNA MODIFICATION GTPASE GTPBP3"/>
    <property type="match status" value="1"/>
</dbReference>
<evidence type="ECO:0000256" key="5">
    <source>
        <dbReference type="ARBA" id="ARBA00022741"/>
    </source>
</evidence>
<reference evidence="14" key="1">
    <citation type="submission" date="2018-02" db="EMBL/GenBank/DDBJ databases">
        <authorList>
            <person name="Clavel T."/>
            <person name="Strowig T."/>
        </authorList>
    </citation>
    <scope>NUCLEOTIDE SEQUENCE [LARGE SCALE GENOMIC DNA]</scope>
    <source>
        <strain evidence="14">DSM 100764</strain>
    </source>
</reference>
<dbReference type="SUPFAM" id="SSF116878">
    <property type="entry name" value="TrmE connector domain"/>
    <property type="match status" value="1"/>
</dbReference>
<comment type="cofactor">
    <cofactor evidence="10">
        <name>K(+)</name>
        <dbReference type="ChEBI" id="CHEBI:29103"/>
    </cofactor>
    <text evidence="10">Binds 1 potassium ion per subunit.</text>
</comment>
<dbReference type="PANTHER" id="PTHR42714:SF2">
    <property type="entry name" value="TRNA MODIFICATION GTPASE GTPBP3, MITOCHONDRIAL"/>
    <property type="match status" value="1"/>
</dbReference>
<dbReference type="Pfam" id="PF01926">
    <property type="entry name" value="MMR_HSR1"/>
    <property type="match status" value="1"/>
</dbReference>
<evidence type="ECO:0000256" key="9">
    <source>
        <dbReference type="ARBA" id="ARBA00023134"/>
    </source>
</evidence>
<comment type="caution">
    <text evidence="10">Lacks conserved residue(s) required for the propagation of feature annotation.</text>
</comment>
<evidence type="ECO:0000259" key="12">
    <source>
        <dbReference type="PROSITE" id="PS51709"/>
    </source>
</evidence>
<gene>
    <name evidence="10" type="primary">mnmE</name>
    <name evidence="10" type="synonym">trmE</name>
    <name evidence="13" type="ORF">C5O25_09340</name>
</gene>
<dbReference type="InterPro" id="IPR005225">
    <property type="entry name" value="Small_GTP-bd"/>
</dbReference>
<feature type="domain" description="TrmE-type G" evidence="12">
    <location>
        <begin position="220"/>
        <end position="384"/>
    </location>
</feature>
<name>A0A2V1IW41_9BACT</name>
<feature type="binding site" evidence="10">
    <location>
        <position position="460"/>
    </location>
    <ligand>
        <name>(6S)-5-formyl-5,6,7,8-tetrahydrofolate</name>
        <dbReference type="ChEBI" id="CHEBI:57457"/>
    </ligand>
</feature>
<dbReference type="HAMAP" id="MF_00379">
    <property type="entry name" value="GTPase_MnmE"/>
    <property type="match status" value="1"/>
</dbReference>
<dbReference type="GO" id="GO:0002098">
    <property type="term" value="P:tRNA wobble uridine modification"/>
    <property type="evidence" value="ECO:0007669"/>
    <property type="project" value="TreeGrafter"/>
</dbReference>
<accession>A0A2V1IW41</accession>
<evidence type="ECO:0000313" key="14">
    <source>
        <dbReference type="Proteomes" id="UP000244925"/>
    </source>
</evidence>
<dbReference type="GO" id="GO:0046872">
    <property type="term" value="F:metal ion binding"/>
    <property type="evidence" value="ECO:0007669"/>
    <property type="project" value="UniProtKB-KW"/>
</dbReference>
<protein>
    <recommendedName>
        <fullName evidence="10">tRNA modification GTPase MnmE</fullName>
        <ecNumber evidence="10">3.6.-.-</ecNumber>
    </recommendedName>
</protein>
<comment type="similarity">
    <text evidence="1 10 11">Belongs to the TRAFAC class TrmE-Era-EngA-EngB-Septin-like GTPase superfamily. TrmE GTPase family.</text>
</comment>
<feature type="binding site" evidence="10">
    <location>
        <position position="249"/>
    </location>
    <ligand>
        <name>K(+)</name>
        <dbReference type="ChEBI" id="CHEBI:29103"/>
    </ligand>
</feature>
<evidence type="ECO:0000256" key="7">
    <source>
        <dbReference type="ARBA" id="ARBA00022842"/>
    </source>
</evidence>
<feature type="binding site" evidence="10">
    <location>
        <position position="23"/>
    </location>
    <ligand>
        <name>(6S)-5-formyl-5,6,7,8-tetrahydrofolate</name>
        <dbReference type="ChEBI" id="CHEBI:57457"/>
    </ligand>
</feature>
<dbReference type="CDD" id="cd14858">
    <property type="entry name" value="TrmE_N"/>
    <property type="match status" value="1"/>
</dbReference>
<dbReference type="Gene3D" id="3.30.1360.120">
    <property type="entry name" value="Probable tRNA modification gtpase trme, domain 1"/>
    <property type="match status" value="1"/>
</dbReference>
<dbReference type="InterPro" id="IPR004520">
    <property type="entry name" value="GTPase_MnmE"/>
</dbReference>
<dbReference type="SUPFAM" id="SSF52540">
    <property type="entry name" value="P-loop containing nucleoside triphosphate hydrolases"/>
    <property type="match status" value="1"/>
</dbReference>
<dbReference type="InterPro" id="IPR025867">
    <property type="entry name" value="MnmE_helical"/>
</dbReference>
<evidence type="ECO:0000256" key="3">
    <source>
        <dbReference type="ARBA" id="ARBA00022694"/>
    </source>
</evidence>
<dbReference type="InterPro" id="IPR027368">
    <property type="entry name" value="MnmE_dom2"/>
</dbReference>
<feature type="binding site" evidence="10">
    <location>
        <position position="254"/>
    </location>
    <ligand>
        <name>K(+)</name>
        <dbReference type="ChEBI" id="CHEBI:29103"/>
    </ligand>
</feature>
<feature type="binding site" evidence="10">
    <location>
        <position position="230"/>
    </location>
    <ligand>
        <name>K(+)</name>
        <dbReference type="ChEBI" id="CHEBI:29103"/>
    </ligand>
</feature>
<comment type="caution">
    <text evidence="13">The sequence shown here is derived from an EMBL/GenBank/DDBJ whole genome shotgun (WGS) entry which is preliminary data.</text>
</comment>
<keyword evidence="2 10" id="KW-0963">Cytoplasm</keyword>
<keyword evidence="6 10" id="KW-0378">Hydrolase</keyword>
<evidence type="ECO:0000313" key="13">
    <source>
        <dbReference type="EMBL" id="PWB06718.1"/>
    </source>
</evidence>
<dbReference type="Pfam" id="PF12631">
    <property type="entry name" value="MnmE_helical"/>
    <property type="match status" value="1"/>
</dbReference>
<organism evidence="13 14">
    <name type="scientific">Paramuribaculum intestinale</name>
    <dbReference type="NCBI Taxonomy" id="2094151"/>
    <lineage>
        <taxon>Bacteria</taxon>
        <taxon>Pseudomonadati</taxon>
        <taxon>Bacteroidota</taxon>
        <taxon>Bacteroidia</taxon>
        <taxon>Bacteroidales</taxon>
        <taxon>Muribaculaceae</taxon>
        <taxon>Paramuribaculum</taxon>
    </lineage>
</organism>
<evidence type="ECO:0000256" key="1">
    <source>
        <dbReference type="ARBA" id="ARBA00011043"/>
    </source>
</evidence>
<dbReference type="InterPro" id="IPR018948">
    <property type="entry name" value="GTP-bd_TrmE_N"/>
</dbReference>
<keyword evidence="3 10" id="KW-0819">tRNA processing</keyword>
<feature type="binding site" evidence="10">
    <location>
        <position position="251"/>
    </location>
    <ligand>
        <name>K(+)</name>
        <dbReference type="ChEBI" id="CHEBI:29103"/>
    </ligand>
</feature>
<dbReference type="PROSITE" id="PS51709">
    <property type="entry name" value="G_TRME"/>
    <property type="match status" value="1"/>
</dbReference>
<dbReference type="GO" id="GO:0005525">
    <property type="term" value="F:GTP binding"/>
    <property type="evidence" value="ECO:0007669"/>
    <property type="project" value="UniProtKB-UniRule"/>
</dbReference>
<dbReference type="NCBIfam" id="NF003661">
    <property type="entry name" value="PRK05291.1-3"/>
    <property type="match status" value="1"/>
</dbReference>
<keyword evidence="7 10" id="KW-0460">Magnesium</keyword>
<keyword evidence="8 10" id="KW-0630">Potassium</keyword>
<feature type="binding site" evidence="10">
    <location>
        <begin position="249"/>
        <end position="255"/>
    </location>
    <ligand>
        <name>GTP</name>
        <dbReference type="ChEBI" id="CHEBI:37565"/>
    </ligand>
</feature>
<dbReference type="RefSeq" id="WP_107036477.1">
    <property type="nucleotide sequence ID" value="NZ_CAOONL010000079.1"/>
</dbReference>
<evidence type="ECO:0000256" key="2">
    <source>
        <dbReference type="ARBA" id="ARBA00022490"/>
    </source>
</evidence>
<dbReference type="NCBIfam" id="TIGR00450">
    <property type="entry name" value="mnmE_trmE_thdF"/>
    <property type="match status" value="1"/>
</dbReference>
<feature type="binding site" evidence="10">
    <location>
        <position position="234"/>
    </location>
    <ligand>
        <name>Mg(2+)</name>
        <dbReference type="ChEBI" id="CHEBI:18420"/>
    </ligand>
</feature>
<dbReference type="CDD" id="cd04164">
    <property type="entry name" value="trmE"/>
    <property type="match status" value="1"/>
</dbReference>
<feature type="binding site" evidence="10">
    <location>
        <begin position="274"/>
        <end position="277"/>
    </location>
    <ligand>
        <name>GTP</name>
        <dbReference type="ChEBI" id="CHEBI:37565"/>
    </ligand>
</feature>
<dbReference type="Pfam" id="PF10396">
    <property type="entry name" value="TrmE_N"/>
    <property type="match status" value="1"/>
</dbReference>
<dbReference type="Gene3D" id="3.40.50.300">
    <property type="entry name" value="P-loop containing nucleotide triphosphate hydrolases"/>
    <property type="match status" value="1"/>
</dbReference>
<evidence type="ECO:0000256" key="11">
    <source>
        <dbReference type="RuleBase" id="RU003313"/>
    </source>
</evidence>
<keyword evidence="9 10" id="KW-0342">GTP-binding</keyword>
<feature type="binding site" evidence="10">
    <location>
        <position position="255"/>
    </location>
    <ligand>
        <name>Mg(2+)</name>
        <dbReference type="ChEBI" id="CHEBI:18420"/>
    </ligand>
</feature>
<feature type="binding site" evidence="10">
    <location>
        <position position="124"/>
    </location>
    <ligand>
        <name>(6S)-5-formyl-5,6,7,8-tetrahydrofolate</name>
        <dbReference type="ChEBI" id="CHEBI:57457"/>
    </ligand>
</feature>
<dbReference type="GeneID" id="93424717"/>